<dbReference type="RefSeq" id="WP_406720419.1">
    <property type="nucleotide sequence ID" value="NZ_CP135443.1"/>
</dbReference>
<sequence length="75" mass="8007">MADALGLWIAAGLLEDGKSDAFVNEVMAAHGHQVTAEDARAWAAEHGLACRCVECFPKYGQALFVQDGPAQLCLF</sequence>
<reference evidence="1 2" key="1">
    <citation type="submission" date="2023-09" db="EMBL/GenBank/DDBJ databases">
        <title>Thioclava shenzhenensis sp. nov., a multidrug resistant bacteria-antagonizing species isolated from coastal seawater.</title>
        <authorList>
            <person name="Long M."/>
        </authorList>
    </citation>
    <scope>NUCLEOTIDE SEQUENCE [LARGE SCALE GENOMIC DNA]</scope>
    <source>
        <strain evidence="1 2">FTW29</strain>
    </source>
</reference>
<protein>
    <submittedName>
        <fullName evidence="1">Uncharacterized protein</fullName>
    </submittedName>
</protein>
<evidence type="ECO:0000313" key="1">
    <source>
        <dbReference type="EMBL" id="WRY32943.1"/>
    </source>
</evidence>
<accession>A0ABZ1DW06</accession>
<dbReference type="EMBL" id="CP135443">
    <property type="protein sequence ID" value="WRY32943.1"/>
    <property type="molecule type" value="Genomic_DNA"/>
</dbReference>
<proteinExistence type="predicted"/>
<evidence type="ECO:0000313" key="2">
    <source>
        <dbReference type="Proteomes" id="UP001623290"/>
    </source>
</evidence>
<gene>
    <name evidence="1" type="ORF">RPE78_09560</name>
</gene>
<dbReference type="Proteomes" id="UP001623290">
    <property type="component" value="Chromosome"/>
</dbReference>
<organism evidence="1 2">
    <name type="scientific">Thioclava litoralis</name>
    <dbReference type="NCBI Taxonomy" id="3076557"/>
    <lineage>
        <taxon>Bacteria</taxon>
        <taxon>Pseudomonadati</taxon>
        <taxon>Pseudomonadota</taxon>
        <taxon>Alphaproteobacteria</taxon>
        <taxon>Rhodobacterales</taxon>
        <taxon>Paracoccaceae</taxon>
        <taxon>Thioclava</taxon>
    </lineage>
</organism>
<keyword evidence="2" id="KW-1185">Reference proteome</keyword>
<name>A0ABZ1DW06_9RHOB</name>